<protein>
    <submittedName>
        <fullName evidence="2">Uncharacterized protein</fullName>
    </submittedName>
</protein>
<name>A0A6P4J906_DROKI</name>
<dbReference type="AlphaFoldDB" id="A0A6P4J906"/>
<organism evidence="1 2">
    <name type="scientific">Drosophila kikkawai</name>
    <name type="common">Fruit fly</name>
    <dbReference type="NCBI Taxonomy" id="30033"/>
    <lineage>
        <taxon>Eukaryota</taxon>
        <taxon>Metazoa</taxon>
        <taxon>Ecdysozoa</taxon>
        <taxon>Arthropoda</taxon>
        <taxon>Hexapoda</taxon>
        <taxon>Insecta</taxon>
        <taxon>Pterygota</taxon>
        <taxon>Neoptera</taxon>
        <taxon>Endopterygota</taxon>
        <taxon>Diptera</taxon>
        <taxon>Brachycera</taxon>
        <taxon>Muscomorpha</taxon>
        <taxon>Ephydroidea</taxon>
        <taxon>Drosophilidae</taxon>
        <taxon>Drosophila</taxon>
        <taxon>Sophophora</taxon>
    </lineage>
</organism>
<dbReference type="PANTHER" id="PTHR20898:SF0">
    <property type="entry name" value="DAEDALUS ON 3-RELATED"/>
    <property type="match status" value="1"/>
</dbReference>
<dbReference type="OrthoDB" id="7727171at2759"/>
<dbReference type="PANTHER" id="PTHR20898">
    <property type="entry name" value="DAEDALUS ON 3-RELATED-RELATED"/>
    <property type="match status" value="1"/>
</dbReference>
<dbReference type="Pfam" id="PF06477">
    <property type="entry name" value="DUF1091"/>
    <property type="match status" value="1"/>
</dbReference>
<accession>A0A6P4J906</accession>
<proteinExistence type="predicted"/>
<evidence type="ECO:0000313" key="2">
    <source>
        <dbReference type="RefSeq" id="XP_017037360.1"/>
    </source>
</evidence>
<sequence length="169" mass="20118">MSIKAFSLASVDSRFEFTNVNCTSFDKEILEFEYCYIKSINRTYKYLSGKVKLHEIPFANLAVNLVMWKRFNGYRPFLYNITVNGCKFLDNPKSNPVAKFIYDSYTPYSNLNHSCPYMNDLVLDKLPVEFLNHRVTKILPFPEGDYLFEFRWIRSRNVFANIKIYFKLY</sequence>
<keyword evidence="1" id="KW-1185">Reference proteome</keyword>
<dbReference type="GeneID" id="108085317"/>
<dbReference type="InterPro" id="IPR010512">
    <property type="entry name" value="DUF1091"/>
</dbReference>
<evidence type="ECO:0000313" key="1">
    <source>
        <dbReference type="Proteomes" id="UP001652661"/>
    </source>
</evidence>
<reference evidence="2" key="1">
    <citation type="submission" date="2025-08" db="UniProtKB">
        <authorList>
            <consortium name="RefSeq"/>
        </authorList>
    </citation>
    <scope>IDENTIFICATION</scope>
    <source>
        <strain evidence="2">14028-0561.14</strain>
        <tissue evidence="2">Whole fly</tissue>
    </source>
</reference>
<dbReference type="SMART" id="SM00697">
    <property type="entry name" value="DM8"/>
    <property type="match status" value="1"/>
</dbReference>
<dbReference type="Proteomes" id="UP001652661">
    <property type="component" value="Chromosome 3R"/>
</dbReference>
<dbReference type="RefSeq" id="XP_017037360.1">
    <property type="nucleotide sequence ID" value="XM_017181871.1"/>
</dbReference>
<gene>
    <name evidence="2" type="primary">LOC108085317</name>
</gene>